<evidence type="ECO:0000259" key="11">
    <source>
        <dbReference type="Pfam" id="PF05572"/>
    </source>
</evidence>
<dbReference type="PANTHER" id="PTHR47466:SF1">
    <property type="entry name" value="METALLOPROTEASE MEP1 (AFU_ORTHOLOGUE AFUA_1G07730)-RELATED"/>
    <property type="match status" value="1"/>
</dbReference>
<feature type="compositionally biased region" description="Low complexity" evidence="9">
    <location>
        <begin position="74"/>
        <end position="98"/>
    </location>
</feature>
<dbReference type="Gene3D" id="3.40.390.10">
    <property type="entry name" value="Collagenase (Catalytic Domain)"/>
    <property type="match status" value="1"/>
</dbReference>
<keyword evidence="3" id="KW-0479">Metal-binding</keyword>
<reference evidence="12" key="1">
    <citation type="journal article" date="2023" name="PhytoFront">
        <title>Draft Genome Resources of Seven Strains of Tilletia horrida, Causal Agent of Kernel Smut of Rice.</title>
        <authorList>
            <person name="Khanal S."/>
            <person name="Antony Babu S."/>
            <person name="Zhou X.G."/>
        </authorList>
    </citation>
    <scope>NUCLEOTIDE SEQUENCE</scope>
    <source>
        <strain evidence="12">TX6</strain>
    </source>
</reference>
<evidence type="ECO:0000256" key="7">
    <source>
        <dbReference type="ARBA" id="ARBA00023049"/>
    </source>
</evidence>
<dbReference type="GO" id="GO:0006508">
    <property type="term" value="P:proteolysis"/>
    <property type="evidence" value="ECO:0007669"/>
    <property type="project" value="UniProtKB-KW"/>
</dbReference>
<evidence type="ECO:0000256" key="1">
    <source>
        <dbReference type="ARBA" id="ARBA00008721"/>
    </source>
</evidence>
<evidence type="ECO:0000256" key="4">
    <source>
        <dbReference type="ARBA" id="ARBA00022729"/>
    </source>
</evidence>
<dbReference type="SUPFAM" id="SSF55486">
    <property type="entry name" value="Metalloproteases ('zincins'), catalytic domain"/>
    <property type="match status" value="2"/>
</dbReference>
<evidence type="ECO:0000313" key="13">
    <source>
        <dbReference type="Proteomes" id="UP001176517"/>
    </source>
</evidence>
<feature type="region of interest" description="Disordered" evidence="9">
    <location>
        <begin position="575"/>
        <end position="617"/>
    </location>
</feature>
<feature type="compositionally biased region" description="Gly residues" evidence="9">
    <location>
        <begin position="588"/>
        <end position="613"/>
    </location>
</feature>
<evidence type="ECO:0000256" key="10">
    <source>
        <dbReference type="SAM" id="SignalP"/>
    </source>
</evidence>
<dbReference type="Pfam" id="PF05572">
    <property type="entry name" value="Peptidase_M43"/>
    <property type="match status" value="1"/>
</dbReference>
<protein>
    <recommendedName>
        <fullName evidence="11">Peptidase M43 pregnancy-associated plasma-A domain-containing protein</fullName>
    </recommendedName>
</protein>
<dbReference type="InterPro" id="IPR024079">
    <property type="entry name" value="MetalloPept_cat_dom_sf"/>
</dbReference>
<organism evidence="12 13">
    <name type="scientific">Tilletia horrida</name>
    <dbReference type="NCBI Taxonomy" id="155126"/>
    <lineage>
        <taxon>Eukaryota</taxon>
        <taxon>Fungi</taxon>
        <taxon>Dikarya</taxon>
        <taxon>Basidiomycota</taxon>
        <taxon>Ustilaginomycotina</taxon>
        <taxon>Exobasidiomycetes</taxon>
        <taxon>Tilletiales</taxon>
        <taxon>Tilletiaceae</taxon>
        <taxon>Tilletia</taxon>
    </lineage>
</organism>
<dbReference type="GO" id="GO:0008237">
    <property type="term" value="F:metallopeptidase activity"/>
    <property type="evidence" value="ECO:0007669"/>
    <property type="project" value="UniProtKB-KW"/>
</dbReference>
<dbReference type="AlphaFoldDB" id="A0AAN6GKN0"/>
<proteinExistence type="inferred from homology"/>
<evidence type="ECO:0000256" key="8">
    <source>
        <dbReference type="ARBA" id="ARBA00023157"/>
    </source>
</evidence>
<keyword evidence="2" id="KW-0645">Protease</keyword>
<dbReference type="PANTHER" id="PTHR47466">
    <property type="match status" value="1"/>
</dbReference>
<evidence type="ECO:0000256" key="9">
    <source>
        <dbReference type="SAM" id="MobiDB-lite"/>
    </source>
</evidence>
<feature type="chain" id="PRO_5042850901" description="Peptidase M43 pregnancy-associated plasma-A domain-containing protein" evidence="10">
    <location>
        <begin position="22"/>
        <end position="645"/>
    </location>
</feature>
<evidence type="ECO:0000256" key="6">
    <source>
        <dbReference type="ARBA" id="ARBA00022833"/>
    </source>
</evidence>
<evidence type="ECO:0000313" key="12">
    <source>
        <dbReference type="EMBL" id="KAK0545183.1"/>
    </source>
</evidence>
<feature type="signal peptide" evidence="10">
    <location>
        <begin position="1"/>
        <end position="21"/>
    </location>
</feature>
<keyword evidence="8" id="KW-1015">Disulfide bond</keyword>
<keyword evidence="13" id="KW-1185">Reference proteome</keyword>
<comment type="caution">
    <text evidence="12">The sequence shown here is derived from an EMBL/GenBank/DDBJ whole genome shotgun (WGS) entry which is preliminary data.</text>
</comment>
<feature type="region of interest" description="Disordered" evidence="9">
    <location>
        <begin position="48"/>
        <end position="118"/>
    </location>
</feature>
<dbReference type="GO" id="GO:0046872">
    <property type="term" value="F:metal ion binding"/>
    <property type="evidence" value="ECO:0007669"/>
    <property type="project" value="UniProtKB-KW"/>
</dbReference>
<dbReference type="EMBL" id="JAPDMZ010000243">
    <property type="protein sequence ID" value="KAK0545183.1"/>
    <property type="molecule type" value="Genomic_DNA"/>
</dbReference>
<keyword evidence="7" id="KW-0482">Metalloprotease</keyword>
<keyword evidence="4 10" id="KW-0732">Signal</keyword>
<sequence length="645" mass="69138">MHLSRFGCLAAASLLISGAAAAVSFDNITTTSSDGSIVTEITGYDGTLPAVTPGPDIITSDTPPQVTPAPDGGTTSTTSTSPTMTSTSTETSVSPTSTLDPDLLPDKNGLQDQGPPLVDEDLLVDEQVVYLTYLANDDKDACLAKAYEFANSAPLSRRRRLAAAMTQLPDEQPLQKRGSLWRRLFTPKKPPKKPDLSPTAGTPNPTCVPGLFYIPLTVHWIVPAGADWRTWSQPFYKPFVDQQMTLLNTKMSQLNMWFDLQRQYSWQSVNPNGGVSPGASAFSQNTFGNLDHLAYVTGTRRFAGSTAASHLNLYIVDTVTDEDGSGLNGYCKYAGEARRFFTQLPDACVVRKEAILGASTSTSARLGTTLPHEFGHWMNLFHPQDGGCSSKTNDQYVSDTPAYDGIDYTKTCDGTPRKEYNIMSYSPFRTRVDGVFTAEQRARAMTGLAMRRTGYIDAINDDRVRPWGAIKRYMLDNCQKFDPQNLKGRTLRARDVQSAMPFTKRQAENAYASFCESSNLTIANYAFTERYAQGIFNDTSYFDGGSDDSSQPDGVEDVPQQKSLAQFAAPIQKQFKQTGKVGSTPTAGDGGSGGSGGSGGAGTGGSGGSGGNGTKSSAGASIKMQVHSGGLVLMALVSMLATALV</sequence>
<feature type="domain" description="Peptidase M43 pregnancy-associated plasma-A" evidence="11">
    <location>
        <begin position="310"/>
        <end position="446"/>
    </location>
</feature>
<dbReference type="InterPro" id="IPR008754">
    <property type="entry name" value="Peptidase_M43"/>
</dbReference>
<gene>
    <name evidence="12" type="ORF">OC846_005771</name>
</gene>
<comment type="similarity">
    <text evidence="1">Belongs to the peptidase M43B family.</text>
</comment>
<keyword evidence="6" id="KW-0862">Zinc</keyword>
<evidence type="ECO:0000256" key="2">
    <source>
        <dbReference type="ARBA" id="ARBA00022670"/>
    </source>
</evidence>
<accession>A0AAN6GKN0</accession>
<keyword evidence="5" id="KW-0378">Hydrolase</keyword>
<evidence type="ECO:0000256" key="5">
    <source>
        <dbReference type="ARBA" id="ARBA00022801"/>
    </source>
</evidence>
<name>A0AAN6GKN0_9BASI</name>
<evidence type="ECO:0000256" key="3">
    <source>
        <dbReference type="ARBA" id="ARBA00022723"/>
    </source>
</evidence>
<dbReference type="Proteomes" id="UP001176517">
    <property type="component" value="Unassembled WGS sequence"/>
</dbReference>